<dbReference type="AlphaFoldDB" id="A0A5A7SW35"/>
<evidence type="ECO:0000256" key="2">
    <source>
        <dbReference type="ARBA" id="ARBA00022801"/>
    </source>
</evidence>
<feature type="region of interest" description="Disordered" evidence="3">
    <location>
        <begin position="896"/>
        <end position="979"/>
    </location>
</feature>
<dbReference type="InterPro" id="IPR043502">
    <property type="entry name" value="DNA/RNA_pol_sf"/>
</dbReference>
<evidence type="ECO:0000259" key="4">
    <source>
        <dbReference type="Pfam" id="PF07727"/>
    </source>
</evidence>
<dbReference type="GO" id="GO:0016787">
    <property type="term" value="F:hydrolase activity"/>
    <property type="evidence" value="ECO:0007669"/>
    <property type="project" value="UniProtKB-KW"/>
</dbReference>
<dbReference type="InterPro" id="IPR039537">
    <property type="entry name" value="Retrotran_Ty1/copia-like"/>
</dbReference>
<accession>A0A5A7SW35</accession>
<sequence length="1121" mass="128194">MNLCRETIWDTQNDGTQYAKLEEADLVYDFFARLNPKFDTVCGRILGQRPLPSLMEVCFEVRLEEDRTNAMGVLTTPTIDYLPLTLGPQIMTVTRIMESQFLETTPASTSQSTDPTASQIKTPTLGAIAQSGMSQSLGLISVDGKNPWILDSGATVAERKNRHIVEVACSLMLSTSLPSYLWGDAFLTATHLINRMPSRILHLQTPLDCLKESYSSTHLVSEVPLSVFGCTAYVHNFGPNQTKFTPRAQACVFVGYPLHQRGYKCFHPPSRKYFVTMDVTFCENRPYLPVSHLQGRVRNLRKEVGSPTGQQPAPVQDFEPPRDQGMENPTEPCTNNTISENDRSDVAVLENMEEKNRGDETEVSDPALNIPLATMFPMIISLHKMKALKKNRTWEICALPKGHKTVGCKWAFSLKYKVDGTLDRHKARVLLSVAVNKDWSLYQLDVKNAFLNGDLVEEVYLSPPPGFEAQFGQQSQGYSQGHSDHTLFTKVSKTGKIAILIVYVDDIVLTGDDQTEISQLKQRMGDEFEIKDLGNLKYFLGIEVARSKEGISMSQRKYTLDLLTETVPVDKEQYQRLAFYEKHMEAINRILRYLKNTPELNMLRLTDISSKKDLTMEAYAFRTFLQANSSFLREFGVSFVALWSVKANIEEFLLHLSFRDVGGFFMACQVVREERGPYSDPQHPYFYEEEDTWMAPGFINQFYEVPDYWKTYVHEVDQEREMWLNSFYKAPLRLPMPAELEYWWEQDHIPEFVLVNKEPEPDPEDPSKHVYTEDPLILHTPTGRLINYIEDEEYGVRMFWQPPLKEGEDVDPEKVDFLPLGFDEFYGRAVTEKKENFLMRFVSGLENGLKSRLENFEKWAEEKKKDSEMKKELIEKELELIEAEICLEETIEDMEEELKRKEEEEEKKVEMGLLDEDSTSSTNLDKKASVEEEDEEEDDYDDEDTFDAPPSSFGSIAADQDPSKDQKPNKPTNSPFSTASLHFASRTPVSGVPSRLIQSIFPWTKGRSSLKASPSSCASRDYYSESLRSVCFPRMPSSKGSLKAVVPFQWQNKSSILHPSRKKLQLRPRAESHSYHLVSINSDKFTPCDDQFNETGGIRHSILSWHTPLDVLESYADTTKR</sequence>
<dbReference type="GO" id="GO:0046872">
    <property type="term" value="F:metal ion binding"/>
    <property type="evidence" value="ECO:0007669"/>
    <property type="project" value="UniProtKB-KW"/>
</dbReference>
<evidence type="ECO:0000313" key="7">
    <source>
        <dbReference type="Proteomes" id="UP000321393"/>
    </source>
</evidence>
<dbReference type="Proteomes" id="UP000321393">
    <property type="component" value="Unassembled WGS sequence"/>
</dbReference>
<dbReference type="InterPro" id="IPR012337">
    <property type="entry name" value="RNaseH-like_sf"/>
</dbReference>
<evidence type="ECO:0000256" key="3">
    <source>
        <dbReference type="SAM" id="MobiDB-lite"/>
    </source>
</evidence>
<name>A0A5A7SW35_CUCMM</name>
<organism evidence="6 7">
    <name type="scientific">Cucumis melo var. makuwa</name>
    <name type="common">Oriental melon</name>
    <dbReference type="NCBI Taxonomy" id="1194695"/>
    <lineage>
        <taxon>Eukaryota</taxon>
        <taxon>Viridiplantae</taxon>
        <taxon>Streptophyta</taxon>
        <taxon>Embryophyta</taxon>
        <taxon>Tracheophyta</taxon>
        <taxon>Spermatophyta</taxon>
        <taxon>Magnoliopsida</taxon>
        <taxon>eudicotyledons</taxon>
        <taxon>Gunneridae</taxon>
        <taxon>Pentapetalae</taxon>
        <taxon>rosids</taxon>
        <taxon>fabids</taxon>
        <taxon>Cucurbitales</taxon>
        <taxon>Cucurbitaceae</taxon>
        <taxon>Benincaseae</taxon>
        <taxon>Cucumis</taxon>
    </lineage>
</organism>
<reference evidence="6 7" key="1">
    <citation type="submission" date="2019-08" db="EMBL/GenBank/DDBJ databases">
        <title>Draft genome sequences of two oriental melons (Cucumis melo L. var makuwa).</title>
        <authorList>
            <person name="Kwon S.-Y."/>
        </authorList>
    </citation>
    <scope>NUCLEOTIDE SEQUENCE [LARGE SCALE GENOMIC DNA]</scope>
    <source>
        <strain evidence="7">cv. SW 3</strain>
        <tissue evidence="6">Leaf</tissue>
    </source>
</reference>
<feature type="compositionally biased region" description="Basic and acidic residues" evidence="3">
    <location>
        <begin position="897"/>
        <end position="910"/>
    </location>
</feature>
<dbReference type="Pfam" id="PF07727">
    <property type="entry name" value="RVT_2"/>
    <property type="match status" value="2"/>
</dbReference>
<feature type="domain" description="Retroviral polymerase SH3-like" evidence="5">
    <location>
        <begin position="230"/>
        <end position="287"/>
    </location>
</feature>
<dbReference type="InterPro" id="IPR013103">
    <property type="entry name" value="RVT_2"/>
</dbReference>
<feature type="domain" description="Reverse transcriptase Ty1/copia-type" evidence="4">
    <location>
        <begin position="477"/>
        <end position="563"/>
    </location>
</feature>
<proteinExistence type="predicted"/>
<feature type="domain" description="Reverse transcriptase Ty1/copia-type" evidence="4">
    <location>
        <begin position="427"/>
        <end position="470"/>
    </location>
</feature>
<keyword evidence="1" id="KW-0479">Metal-binding</keyword>
<dbReference type="STRING" id="1194695.A0A5A7SW35"/>
<dbReference type="InterPro" id="IPR057670">
    <property type="entry name" value="SH3_retrovirus"/>
</dbReference>
<dbReference type="PANTHER" id="PTHR42648:SF22">
    <property type="entry name" value="REVERSE TRANSCRIPTASE TY1_COPIA-TYPE DOMAIN-CONTAINING PROTEIN"/>
    <property type="match status" value="1"/>
</dbReference>
<dbReference type="Pfam" id="PF25597">
    <property type="entry name" value="SH3_retrovirus"/>
    <property type="match status" value="1"/>
</dbReference>
<feature type="region of interest" description="Disordered" evidence="3">
    <location>
        <begin position="303"/>
        <end position="339"/>
    </location>
</feature>
<dbReference type="EMBL" id="SSTE01020868">
    <property type="protein sequence ID" value="KAA0033375.1"/>
    <property type="molecule type" value="Genomic_DNA"/>
</dbReference>
<dbReference type="SUPFAM" id="SSF56672">
    <property type="entry name" value="DNA/RNA polymerases"/>
    <property type="match status" value="1"/>
</dbReference>
<evidence type="ECO:0000259" key="5">
    <source>
        <dbReference type="Pfam" id="PF25597"/>
    </source>
</evidence>
<keyword evidence="2" id="KW-0378">Hydrolase</keyword>
<feature type="compositionally biased region" description="Polar residues" evidence="3">
    <location>
        <begin position="969"/>
        <end position="979"/>
    </location>
</feature>
<dbReference type="OrthoDB" id="423343at2759"/>
<comment type="caution">
    <text evidence="6">The sequence shown here is derived from an EMBL/GenBank/DDBJ whole genome shotgun (WGS) entry which is preliminary data.</text>
</comment>
<evidence type="ECO:0000256" key="1">
    <source>
        <dbReference type="ARBA" id="ARBA00022723"/>
    </source>
</evidence>
<dbReference type="SUPFAM" id="SSF53098">
    <property type="entry name" value="Ribonuclease H-like"/>
    <property type="match status" value="1"/>
</dbReference>
<evidence type="ECO:0000313" key="6">
    <source>
        <dbReference type="EMBL" id="KAA0033375.1"/>
    </source>
</evidence>
<gene>
    <name evidence="6" type="ORF">E6C27_scaffold111G00240</name>
</gene>
<protein>
    <submittedName>
        <fullName evidence="6">Protein TIC 100</fullName>
    </submittedName>
</protein>
<feature type="compositionally biased region" description="Acidic residues" evidence="3">
    <location>
        <begin position="931"/>
        <end position="946"/>
    </location>
</feature>
<dbReference type="PANTHER" id="PTHR42648">
    <property type="entry name" value="TRANSPOSASE, PUTATIVE-RELATED"/>
    <property type="match status" value="1"/>
</dbReference>